<reference evidence="3 4" key="1">
    <citation type="journal article" date="2015" name="Plant Cell">
        <title>Oil accumulation by the oleaginous diatom Fistulifera solaris as revealed by the genome and transcriptome.</title>
        <authorList>
            <person name="Tanaka T."/>
            <person name="Maeda Y."/>
            <person name="Veluchamy A."/>
            <person name="Tanaka M."/>
            <person name="Abida H."/>
            <person name="Marechal E."/>
            <person name="Bowler C."/>
            <person name="Muto M."/>
            <person name="Sunaga Y."/>
            <person name="Tanaka M."/>
            <person name="Yoshino T."/>
            <person name="Taniguchi T."/>
            <person name="Fukuda Y."/>
            <person name="Nemoto M."/>
            <person name="Matsumoto M."/>
            <person name="Wong P.S."/>
            <person name="Aburatani S."/>
            <person name="Fujibuchi W."/>
        </authorList>
    </citation>
    <scope>NUCLEOTIDE SEQUENCE [LARGE SCALE GENOMIC DNA]</scope>
    <source>
        <strain evidence="3 4">JPCC DA0580</strain>
    </source>
</reference>
<comment type="caution">
    <text evidence="3">The sequence shown here is derived from an EMBL/GenBank/DDBJ whole genome shotgun (WGS) entry which is preliminary data.</text>
</comment>
<feature type="compositionally biased region" description="Acidic residues" evidence="1">
    <location>
        <begin position="153"/>
        <end position="164"/>
    </location>
</feature>
<feature type="chain" id="PRO_5013142747" evidence="2">
    <location>
        <begin position="28"/>
        <end position="203"/>
    </location>
</feature>
<name>A0A1Z5JYK2_FISSO</name>
<evidence type="ECO:0000313" key="3">
    <source>
        <dbReference type="EMBL" id="GAX19115.1"/>
    </source>
</evidence>
<evidence type="ECO:0000256" key="1">
    <source>
        <dbReference type="SAM" id="MobiDB-lite"/>
    </source>
</evidence>
<sequence length="203" mass="20893">MLFHKPILSLLSLVLVLLASVNTAVRGDGTVNDDSCPDELAAYEACALSNQNVCEAGCENVDQNPDLTEEQILNMLEDPNFLCNWFNDVFCAIQQCCNACQAEAQAYFGCIASQTTEDGSCSFVCTDNGGTVDNGSDNEGTVDDGSDSGVVDDGSDGEAVDDGSDNGGTGTDTGTGGGSSASPTASTMSIWTGAVMFVGYGLL</sequence>
<proteinExistence type="predicted"/>
<accession>A0A1Z5JYK2</accession>
<dbReference type="AlphaFoldDB" id="A0A1Z5JYK2"/>
<feature type="signal peptide" evidence="2">
    <location>
        <begin position="1"/>
        <end position="27"/>
    </location>
</feature>
<feature type="compositionally biased region" description="Gly residues" evidence="1">
    <location>
        <begin position="165"/>
        <end position="179"/>
    </location>
</feature>
<evidence type="ECO:0000256" key="2">
    <source>
        <dbReference type="SAM" id="SignalP"/>
    </source>
</evidence>
<evidence type="ECO:0000313" key="4">
    <source>
        <dbReference type="Proteomes" id="UP000198406"/>
    </source>
</evidence>
<protein>
    <submittedName>
        <fullName evidence="3">Uncharacterized protein</fullName>
    </submittedName>
</protein>
<gene>
    <name evidence="3" type="ORF">FisN_3Lh053</name>
</gene>
<dbReference type="EMBL" id="BDSP01000134">
    <property type="protein sequence ID" value="GAX19115.1"/>
    <property type="molecule type" value="Genomic_DNA"/>
</dbReference>
<dbReference type="Proteomes" id="UP000198406">
    <property type="component" value="Unassembled WGS sequence"/>
</dbReference>
<dbReference type="InParanoid" id="A0A1Z5JYK2"/>
<organism evidence="3 4">
    <name type="scientific">Fistulifera solaris</name>
    <name type="common">Oleaginous diatom</name>
    <dbReference type="NCBI Taxonomy" id="1519565"/>
    <lineage>
        <taxon>Eukaryota</taxon>
        <taxon>Sar</taxon>
        <taxon>Stramenopiles</taxon>
        <taxon>Ochrophyta</taxon>
        <taxon>Bacillariophyta</taxon>
        <taxon>Bacillariophyceae</taxon>
        <taxon>Bacillariophycidae</taxon>
        <taxon>Naviculales</taxon>
        <taxon>Naviculaceae</taxon>
        <taxon>Fistulifera</taxon>
    </lineage>
</organism>
<feature type="region of interest" description="Disordered" evidence="1">
    <location>
        <begin position="134"/>
        <end position="185"/>
    </location>
</feature>
<keyword evidence="2" id="KW-0732">Signal</keyword>
<keyword evidence="4" id="KW-1185">Reference proteome</keyword>